<dbReference type="PANTHER" id="PTHR12243">
    <property type="entry name" value="MADF DOMAIN TRANSCRIPTION FACTOR"/>
    <property type="match status" value="1"/>
</dbReference>
<name>A0A151WS64_9HYME</name>
<evidence type="ECO:0000313" key="3">
    <source>
        <dbReference type="EMBL" id="KYQ50684.1"/>
    </source>
</evidence>
<dbReference type="InterPro" id="IPR039353">
    <property type="entry name" value="TF_Adf1"/>
</dbReference>
<dbReference type="PANTHER" id="PTHR12243:SF67">
    <property type="entry name" value="COREPRESSOR OF PANGOLIN, ISOFORM A-RELATED"/>
    <property type="match status" value="1"/>
</dbReference>
<dbReference type="AlphaFoldDB" id="A0A151WS64"/>
<dbReference type="Proteomes" id="UP000075809">
    <property type="component" value="Unassembled WGS sequence"/>
</dbReference>
<dbReference type="STRING" id="64791.A0A151WS64"/>
<protein>
    <recommendedName>
        <fullName evidence="2">MADF domain-containing protein</fullName>
    </recommendedName>
</protein>
<dbReference type="Pfam" id="PF10545">
    <property type="entry name" value="MADF_DNA_bdg"/>
    <property type="match status" value="1"/>
</dbReference>
<proteinExistence type="predicted"/>
<evidence type="ECO:0000313" key="4">
    <source>
        <dbReference type="Proteomes" id="UP000075809"/>
    </source>
</evidence>
<feature type="domain" description="MADF" evidence="2">
    <location>
        <begin position="16"/>
        <end position="112"/>
    </location>
</feature>
<reference evidence="3 4" key="1">
    <citation type="submission" date="2015-09" db="EMBL/GenBank/DDBJ databases">
        <title>Trachymyrmex zeteki WGS genome.</title>
        <authorList>
            <person name="Nygaard S."/>
            <person name="Hu H."/>
            <person name="Boomsma J."/>
            <person name="Zhang G."/>
        </authorList>
    </citation>
    <scope>NUCLEOTIDE SEQUENCE [LARGE SCALE GENOMIC DNA]</scope>
    <source>
        <strain evidence="3">Tzet28-1</strain>
        <tissue evidence="3">Whole body</tissue>
    </source>
</reference>
<dbReference type="PROSITE" id="PS51029">
    <property type="entry name" value="MADF"/>
    <property type="match status" value="1"/>
</dbReference>
<evidence type="ECO:0000256" key="1">
    <source>
        <dbReference type="SAM" id="MobiDB-lite"/>
    </source>
</evidence>
<keyword evidence="4" id="KW-1185">Reference proteome</keyword>
<gene>
    <name evidence="3" type="ORF">ALC60_10227</name>
</gene>
<dbReference type="EMBL" id="KQ982789">
    <property type="protein sequence ID" value="KYQ50684.1"/>
    <property type="molecule type" value="Genomic_DNA"/>
</dbReference>
<dbReference type="GO" id="GO:0005667">
    <property type="term" value="C:transcription regulator complex"/>
    <property type="evidence" value="ECO:0007669"/>
    <property type="project" value="TreeGrafter"/>
</dbReference>
<feature type="region of interest" description="Disordered" evidence="1">
    <location>
        <begin position="150"/>
        <end position="169"/>
    </location>
</feature>
<dbReference type="GO" id="GO:0006357">
    <property type="term" value="P:regulation of transcription by RNA polymerase II"/>
    <property type="evidence" value="ECO:0007669"/>
    <property type="project" value="TreeGrafter"/>
</dbReference>
<dbReference type="GO" id="GO:0005634">
    <property type="term" value="C:nucleus"/>
    <property type="evidence" value="ECO:0007669"/>
    <property type="project" value="TreeGrafter"/>
</dbReference>
<dbReference type="InterPro" id="IPR006578">
    <property type="entry name" value="MADF-dom"/>
</dbReference>
<organism evidence="3 4">
    <name type="scientific">Mycetomoellerius zeteki</name>
    <dbReference type="NCBI Taxonomy" id="64791"/>
    <lineage>
        <taxon>Eukaryota</taxon>
        <taxon>Metazoa</taxon>
        <taxon>Ecdysozoa</taxon>
        <taxon>Arthropoda</taxon>
        <taxon>Hexapoda</taxon>
        <taxon>Insecta</taxon>
        <taxon>Pterygota</taxon>
        <taxon>Neoptera</taxon>
        <taxon>Endopterygota</taxon>
        <taxon>Hymenoptera</taxon>
        <taxon>Apocrita</taxon>
        <taxon>Aculeata</taxon>
        <taxon>Formicoidea</taxon>
        <taxon>Formicidae</taxon>
        <taxon>Myrmicinae</taxon>
        <taxon>Mycetomoellerius</taxon>
    </lineage>
</organism>
<sequence>MSDIDENDNIDIDDEVLIAIVQQNPCLYAKSDANYKDYKVKEMKWETIAESLNCTANEAKKRWDSLRINSSVRQSPASVHQLSTSVGQSPTSVRQSSTSIYQSSTFVTATPSCSTSSTQFFRLSDWYDDSNASLAIRNLNTLTEGTMQSESTENLTEEKENCGSTQQTSKKHAKRILVPPLDNFAKKRKASNERLEELLCKSSLALYPVTSGFILGRGEVPPLRWACKSLVRHENRGTRVPASEFSSWGECRPLLAGVCQLQLTVGLVTIHLHLPVSPPP</sequence>
<evidence type="ECO:0000259" key="2">
    <source>
        <dbReference type="PROSITE" id="PS51029"/>
    </source>
</evidence>
<accession>A0A151WS64</accession>